<name>A0A1A9EUN6_9GAMM</name>
<dbReference type="PROSITE" id="PS51177">
    <property type="entry name" value="LUMAZINE_BIND"/>
    <property type="match status" value="2"/>
</dbReference>
<dbReference type="PANTHER" id="PTHR21098:SF12">
    <property type="entry name" value="RIBOFLAVIN SYNTHASE"/>
    <property type="match status" value="1"/>
</dbReference>
<comment type="function">
    <text evidence="2">Catalyzes the dismutation of two molecules of 6,7-dimethyl-8-ribityllumazine, resulting in the formation of riboflavin and 5-amino-6-(D-ribitylamino)uracil.</text>
</comment>
<dbReference type="Pfam" id="PF00677">
    <property type="entry name" value="Lum_binding"/>
    <property type="match status" value="2"/>
</dbReference>
<evidence type="ECO:0000256" key="7">
    <source>
        <dbReference type="ARBA" id="ARBA00022619"/>
    </source>
</evidence>
<evidence type="ECO:0000256" key="9">
    <source>
        <dbReference type="ARBA" id="ARBA00022737"/>
    </source>
</evidence>
<keyword evidence="7" id="KW-0686">Riboflavin biosynthesis</keyword>
<comment type="catalytic activity">
    <reaction evidence="1">
        <text>2 6,7-dimethyl-8-(1-D-ribityl)lumazine + H(+) = 5-amino-6-(D-ribitylamino)uracil + riboflavin</text>
        <dbReference type="Rhea" id="RHEA:20772"/>
        <dbReference type="ChEBI" id="CHEBI:15378"/>
        <dbReference type="ChEBI" id="CHEBI:15934"/>
        <dbReference type="ChEBI" id="CHEBI:57986"/>
        <dbReference type="ChEBI" id="CHEBI:58201"/>
        <dbReference type="EC" id="2.5.1.9"/>
    </reaction>
</comment>
<accession>A0A1A9EUN6</accession>
<dbReference type="PIRSF" id="PIRSF000498">
    <property type="entry name" value="Riboflavin_syn_A"/>
    <property type="match status" value="1"/>
</dbReference>
<comment type="subunit">
    <text evidence="4">Homotrimer.</text>
</comment>
<dbReference type="FunFam" id="2.40.30.20:FF:000004">
    <property type="entry name" value="Riboflavin synthase, alpha subunit"/>
    <property type="match status" value="1"/>
</dbReference>
<dbReference type="InterPro" id="IPR026017">
    <property type="entry name" value="Lumazine-bd_dom"/>
</dbReference>
<feature type="domain" description="Lumazine-binding" evidence="12">
    <location>
        <begin position="1"/>
        <end position="97"/>
    </location>
</feature>
<dbReference type="InterPro" id="IPR017938">
    <property type="entry name" value="Riboflavin_synthase-like_b-brl"/>
</dbReference>
<evidence type="ECO:0000256" key="11">
    <source>
        <dbReference type="PROSITE-ProRule" id="PRU00524"/>
    </source>
</evidence>
<reference evidence="13 14" key="2">
    <citation type="journal article" date="2018" name="Int. J. Syst. Evol. Microbiol.">
        <title>Marinobacterium aestuarii sp. nov., a benzene-degrading marine bacterium isolated from estuary sediment.</title>
        <authorList>
            <person name="Bae S.S."/>
            <person name="Jung J."/>
            <person name="Chung D."/>
            <person name="Baek K."/>
        </authorList>
    </citation>
    <scope>NUCLEOTIDE SEQUENCE [LARGE SCALE GENOMIC DNA]</scope>
    <source>
        <strain evidence="13 14">ST58-10</strain>
    </source>
</reference>
<dbReference type="NCBIfam" id="NF006767">
    <property type="entry name" value="PRK09289.1"/>
    <property type="match status" value="1"/>
</dbReference>
<feature type="repeat" description="Lumazine-binding" evidence="11">
    <location>
        <begin position="1"/>
        <end position="97"/>
    </location>
</feature>
<keyword evidence="14" id="KW-1185">Reference proteome</keyword>
<organism evidence="13 14">
    <name type="scientific">Marinobacterium aestuarii</name>
    <dbReference type="NCBI Taxonomy" id="1821621"/>
    <lineage>
        <taxon>Bacteria</taxon>
        <taxon>Pseudomonadati</taxon>
        <taxon>Pseudomonadota</taxon>
        <taxon>Gammaproteobacteria</taxon>
        <taxon>Oceanospirillales</taxon>
        <taxon>Oceanospirillaceae</taxon>
        <taxon>Marinobacterium</taxon>
    </lineage>
</organism>
<evidence type="ECO:0000256" key="5">
    <source>
        <dbReference type="ARBA" id="ARBA00012827"/>
    </source>
</evidence>
<dbReference type="GO" id="GO:0009231">
    <property type="term" value="P:riboflavin biosynthetic process"/>
    <property type="evidence" value="ECO:0007669"/>
    <property type="project" value="UniProtKB-KW"/>
</dbReference>
<evidence type="ECO:0000313" key="13">
    <source>
        <dbReference type="EMBL" id="ANG61368.1"/>
    </source>
</evidence>
<dbReference type="PANTHER" id="PTHR21098">
    <property type="entry name" value="RIBOFLAVIN SYNTHASE ALPHA CHAIN"/>
    <property type="match status" value="1"/>
</dbReference>
<evidence type="ECO:0000256" key="8">
    <source>
        <dbReference type="ARBA" id="ARBA00022679"/>
    </source>
</evidence>
<dbReference type="EMBL" id="CP015839">
    <property type="protein sequence ID" value="ANG61368.1"/>
    <property type="molecule type" value="Genomic_DNA"/>
</dbReference>
<dbReference type="RefSeq" id="WP_067377407.1">
    <property type="nucleotide sequence ID" value="NZ_CP015839.1"/>
</dbReference>
<dbReference type="Gene3D" id="2.40.30.20">
    <property type="match status" value="2"/>
</dbReference>
<evidence type="ECO:0000256" key="3">
    <source>
        <dbReference type="ARBA" id="ARBA00004887"/>
    </source>
</evidence>
<evidence type="ECO:0000256" key="6">
    <source>
        <dbReference type="ARBA" id="ARBA00013950"/>
    </source>
</evidence>
<keyword evidence="9" id="KW-0677">Repeat</keyword>
<reference evidence="14" key="1">
    <citation type="submission" date="2016-05" db="EMBL/GenBank/DDBJ databases">
        <authorList>
            <person name="Baek K."/>
            <person name="Yang S.-J."/>
        </authorList>
    </citation>
    <scope>NUCLEOTIDE SEQUENCE [LARGE SCALE GENOMIC DNA]</scope>
    <source>
        <strain evidence="14">ST58-10</strain>
    </source>
</reference>
<keyword evidence="8" id="KW-0808">Transferase</keyword>
<evidence type="ECO:0000256" key="4">
    <source>
        <dbReference type="ARBA" id="ARBA00011233"/>
    </source>
</evidence>
<dbReference type="SUPFAM" id="SSF63380">
    <property type="entry name" value="Riboflavin synthase domain-like"/>
    <property type="match status" value="2"/>
</dbReference>
<dbReference type="InterPro" id="IPR023366">
    <property type="entry name" value="ATP_synth_asu-like_sf"/>
</dbReference>
<evidence type="ECO:0000256" key="2">
    <source>
        <dbReference type="ARBA" id="ARBA00002803"/>
    </source>
</evidence>
<dbReference type="Proteomes" id="UP000078070">
    <property type="component" value="Chromosome"/>
</dbReference>
<dbReference type="STRING" id="1821621.A8C75_02065"/>
<dbReference type="AlphaFoldDB" id="A0A1A9EUN6"/>
<protein>
    <recommendedName>
        <fullName evidence="6 10">Riboflavin synthase</fullName>
        <ecNumber evidence="5 10">2.5.1.9</ecNumber>
    </recommendedName>
</protein>
<dbReference type="KEGG" id="mars:A8C75_02065"/>
<dbReference type="EC" id="2.5.1.9" evidence="5 10"/>
<evidence type="ECO:0000256" key="1">
    <source>
        <dbReference type="ARBA" id="ARBA00000968"/>
    </source>
</evidence>
<evidence type="ECO:0000259" key="12">
    <source>
        <dbReference type="PROSITE" id="PS51177"/>
    </source>
</evidence>
<proteinExistence type="predicted"/>
<dbReference type="GO" id="GO:0004746">
    <property type="term" value="F:riboflavin synthase activity"/>
    <property type="evidence" value="ECO:0007669"/>
    <property type="project" value="UniProtKB-UniRule"/>
</dbReference>
<dbReference type="InterPro" id="IPR001783">
    <property type="entry name" value="Lumazine-bd"/>
</dbReference>
<feature type="repeat" description="Lumazine-binding" evidence="11">
    <location>
        <begin position="98"/>
        <end position="194"/>
    </location>
</feature>
<sequence length="228" mass="24539">MFTGIIEAIGQIAAIEMYQGDMRLYIQTRELDLSDVKLGDSIATNGVCLTAVALPGDGFWADLSRETLAHSRFDSLAVGEKVNLEKAMMPSGRLGGHIVTGHVDGVGQIMERREDARSIVYRVRAPKALARYIASKGSITVDGVSLTVNAVDGADFELNIVPHTAGEAITGAYQPGRSVHLEVDVLARYMERLLQFAPAQGAAEQTDTGAQQDGLTLAKLAEYGYSRR</sequence>
<evidence type="ECO:0000313" key="14">
    <source>
        <dbReference type="Proteomes" id="UP000078070"/>
    </source>
</evidence>
<dbReference type="CDD" id="cd00402">
    <property type="entry name" value="Riboflavin_synthase_like"/>
    <property type="match status" value="1"/>
</dbReference>
<comment type="pathway">
    <text evidence="3">Cofactor biosynthesis; riboflavin biosynthesis; riboflavin from 2-hydroxy-3-oxobutyl phosphate and 5-amino-6-(D-ribitylamino)uracil: step 2/2.</text>
</comment>
<dbReference type="FunFam" id="2.40.30.20:FF:000003">
    <property type="entry name" value="Riboflavin synthase, alpha subunit"/>
    <property type="match status" value="1"/>
</dbReference>
<dbReference type="NCBIfam" id="TIGR00187">
    <property type="entry name" value="ribE"/>
    <property type="match status" value="1"/>
</dbReference>
<gene>
    <name evidence="13" type="ORF">A8C75_02065</name>
</gene>
<dbReference type="OrthoDB" id="9788537at2"/>
<feature type="domain" description="Lumazine-binding" evidence="12">
    <location>
        <begin position="98"/>
        <end position="194"/>
    </location>
</feature>
<evidence type="ECO:0000256" key="10">
    <source>
        <dbReference type="NCBIfam" id="TIGR00187"/>
    </source>
</evidence>